<name>A0A9W5AXL1_9HYPH</name>
<reference evidence="1 2" key="1">
    <citation type="submission" date="2016-01" db="EMBL/GenBank/DDBJ databases">
        <authorList>
            <person name="Regsiter A."/>
            <person name="william w."/>
        </authorList>
    </citation>
    <scope>NUCLEOTIDE SEQUENCE [LARGE SCALE GENOMIC DNA]</scope>
    <source>
        <strain evidence="1 2">CFBP 5494</strain>
    </source>
</reference>
<accession>A0A9W5AXL1</accession>
<evidence type="ECO:0008006" key="3">
    <source>
        <dbReference type="Google" id="ProtNLM"/>
    </source>
</evidence>
<dbReference type="Proteomes" id="UP000191933">
    <property type="component" value="Unassembled WGS sequence"/>
</dbReference>
<dbReference type="InterPro" id="IPR037219">
    <property type="entry name" value="Peptidase_M41-like"/>
</dbReference>
<dbReference type="RefSeq" id="WP_139786344.1">
    <property type="nucleotide sequence ID" value="NZ_LT009718.1"/>
</dbReference>
<organism evidence="1 2">
    <name type="scientific">Agrobacterium genomosp. 2 str. CFBP 5494</name>
    <dbReference type="NCBI Taxonomy" id="1183436"/>
    <lineage>
        <taxon>Bacteria</taxon>
        <taxon>Pseudomonadati</taxon>
        <taxon>Pseudomonadota</taxon>
        <taxon>Alphaproteobacteria</taxon>
        <taxon>Hyphomicrobiales</taxon>
        <taxon>Rhizobiaceae</taxon>
        <taxon>Rhizobium/Agrobacterium group</taxon>
        <taxon>Agrobacterium</taxon>
        <taxon>Agrobacterium tumefaciens complex</taxon>
    </lineage>
</organism>
<evidence type="ECO:0000313" key="2">
    <source>
        <dbReference type="Proteomes" id="UP000191933"/>
    </source>
</evidence>
<proteinExistence type="predicted"/>
<gene>
    <name evidence="1" type="ORF">AGR2A_Cc100207</name>
</gene>
<dbReference type="GO" id="GO:0006508">
    <property type="term" value="P:proteolysis"/>
    <property type="evidence" value="ECO:0007669"/>
    <property type="project" value="InterPro"/>
</dbReference>
<dbReference type="Gene3D" id="1.20.58.760">
    <property type="entry name" value="Peptidase M41"/>
    <property type="match status" value="1"/>
</dbReference>
<protein>
    <recommendedName>
        <fullName evidence="3">Peptidase M41 domain-containing protein</fullName>
    </recommendedName>
</protein>
<keyword evidence="2" id="KW-1185">Reference proteome</keyword>
<evidence type="ECO:0000313" key="1">
    <source>
        <dbReference type="EMBL" id="CUW85620.1"/>
    </source>
</evidence>
<dbReference type="GO" id="GO:0004176">
    <property type="term" value="F:ATP-dependent peptidase activity"/>
    <property type="evidence" value="ECO:0007669"/>
    <property type="project" value="InterPro"/>
</dbReference>
<dbReference type="AlphaFoldDB" id="A0A9W5AXL1"/>
<dbReference type="SUPFAM" id="SSF140990">
    <property type="entry name" value="FtsH protease domain-like"/>
    <property type="match status" value="1"/>
</dbReference>
<dbReference type="EMBL" id="FBVY01000002">
    <property type="protein sequence ID" value="CUW85620.1"/>
    <property type="molecule type" value="Genomic_DNA"/>
</dbReference>
<dbReference type="GO" id="GO:0005524">
    <property type="term" value="F:ATP binding"/>
    <property type="evidence" value="ECO:0007669"/>
    <property type="project" value="InterPro"/>
</dbReference>
<comment type="caution">
    <text evidence="1">The sequence shown here is derived from an EMBL/GenBank/DDBJ whole genome shotgun (WGS) entry which is preliminary data.</text>
</comment>
<dbReference type="GO" id="GO:0004222">
    <property type="term" value="F:metalloendopeptidase activity"/>
    <property type="evidence" value="ECO:0007669"/>
    <property type="project" value="InterPro"/>
</dbReference>
<sequence length="206" mass="23142">MITSYLDLMASGFPVERAVRVVRHEVGHWIVGQYHGFKSGPIEITMLRGDGHRGSAQIETDCDLRSVELLDSYLRRRISTLFAGALAESLGEDGKVNNQYAARELEIGGAQNDHKGIRELLRVLRGMTFGAPPSDETKANKQLQTLSDDIWKDTAEIIETNHELIGELTRTIMERAEKVDKKFGYRAPTFRKIPALAAWIESLPKH</sequence>